<evidence type="ECO:0000313" key="4">
    <source>
        <dbReference type="EMBL" id="MBU3845248.1"/>
    </source>
</evidence>
<dbReference type="PANTHER" id="PTHR43222">
    <property type="entry name" value="NUDIX HYDROLASE 23"/>
    <property type="match status" value="1"/>
</dbReference>
<dbReference type="Pfam" id="PF00293">
    <property type="entry name" value="NUDIX"/>
    <property type="match status" value="1"/>
</dbReference>
<comment type="caution">
    <text evidence="4">The sequence shown here is derived from an EMBL/GenBank/DDBJ whole genome shotgun (WGS) entry which is preliminary data.</text>
</comment>
<sequence length="154" mass="17776">MSERFKPFLTVALIIEHEGKFLMVEEFQETGELCFGTIAGHVEAKESILEAAVREGREECGCDVVLDHLVGIYDYVKDYETIIRFTFKAHLKDEDISKIKIADPDGDIVGIKWYTRDEIYAQKKMWRTRLIGYNFDDYFKGQAIPLSVITEVRG</sequence>
<feature type="domain" description="Nudix hydrolase" evidence="3">
    <location>
        <begin position="6"/>
        <end position="143"/>
    </location>
</feature>
<dbReference type="GO" id="GO:0016787">
    <property type="term" value="F:hydrolase activity"/>
    <property type="evidence" value="ECO:0007669"/>
    <property type="project" value="UniProtKB-KW"/>
</dbReference>
<dbReference type="PANTHER" id="PTHR43222:SF11">
    <property type="entry name" value="PHOSPHATASE NUDJ"/>
    <property type="match status" value="1"/>
</dbReference>
<evidence type="ECO:0000256" key="1">
    <source>
        <dbReference type="ARBA" id="ARBA00001946"/>
    </source>
</evidence>
<dbReference type="AlphaFoldDB" id="A0A948WZY5"/>
<dbReference type="InterPro" id="IPR000086">
    <property type="entry name" value="NUDIX_hydrolase_dom"/>
</dbReference>
<reference evidence="4" key="1">
    <citation type="journal article" date="2021" name="PeerJ">
        <title>Extensive microbial diversity within the chicken gut microbiome revealed by metagenomics and culture.</title>
        <authorList>
            <person name="Gilroy R."/>
            <person name="Ravi A."/>
            <person name="Getino M."/>
            <person name="Pursley I."/>
            <person name="Horton D.L."/>
            <person name="Alikhan N.F."/>
            <person name="Baker D."/>
            <person name="Gharbi K."/>
            <person name="Hall N."/>
            <person name="Watson M."/>
            <person name="Adriaenssens E.M."/>
            <person name="Foster-Nyarko E."/>
            <person name="Jarju S."/>
            <person name="Secka A."/>
            <person name="Antonio M."/>
            <person name="Oren A."/>
            <person name="Chaudhuri R.R."/>
            <person name="La Ragione R."/>
            <person name="Hildebrand F."/>
            <person name="Pallen M.J."/>
        </authorList>
    </citation>
    <scope>NUCLEOTIDE SEQUENCE</scope>
    <source>
        <strain evidence="4">378</strain>
    </source>
</reference>
<dbReference type="EMBL" id="JAHLFE010000213">
    <property type="protein sequence ID" value="MBU3845248.1"/>
    <property type="molecule type" value="Genomic_DNA"/>
</dbReference>
<dbReference type="PROSITE" id="PS51462">
    <property type="entry name" value="NUDIX"/>
    <property type="match status" value="1"/>
</dbReference>
<proteinExistence type="predicted"/>
<keyword evidence="2" id="KW-0378">Hydrolase</keyword>
<evidence type="ECO:0000313" key="5">
    <source>
        <dbReference type="Proteomes" id="UP000733611"/>
    </source>
</evidence>
<dbReference type="InterPro" id="IPR015797">
    <property type="entry name" value="NUDIX_hydrolase-like_dom_sf"/>
</dbReference>
<name>A0A948WZY5_9GAMM</name>
<evidence type="ECO:0000259" key="3">
    <source>
        <dbReference type="PROSITE" id="PS51462"/>
    </source>
</evidence>
<gene>
    <name evidence="4" type="ORF">H9847_10380</name>
</gene>
<comment type="cofactor">
    <cofactor evidence="1">
        <name>Mg(2+)</name>
        <dbReference type="ChEBI" id="CHEBI:18420"/>
    </cofactor>
</comment>
<dbReference type="Proteomes" id="UP000733611">
    <property type="component" value="Unassembled WGS sequence"/>
</dbReference>
<accession>A0A948WZY5</accession>
<dbReference type="InterPro" id="IPR020084">
    <property type="entry name" value="NUDIX_hydrolase_CS"/>
</dbReference>
<dbReference type="Gene3D" id="3.90.79.10">
    <property type="entry name" value="Nucleoside Triphosphate Pyrophosphohydrolase"/>
    <property type="match status" value="1"/>
</dbReference>
<organism evidence="4 5">
    <name type="scientific">Candidatus Anaerobiospirillum pullicola</name>
    <dbReference type="NCBI Taxonomy" id="2838451"/>
    <lineage>
        <taxon>Bacteria</taxon>
        <taxon>Pseudomonadati</taxon>
        <taxon>Pseudomonadota</taxon>
        <taxon>Gammaproteobacteria</taxon>
        <taxon>Aeromonadales</taxon>
        <taxon>Succinivibrionaceae</taxon>
        <taxon>Anaerobiospirillum</taxon>
    </lineage>
</organism>
<reference evidence="4" key="2">
    <citation type="submission" date="2021-04" db="EMBL/GenBank/DDBJ databases">
        <authorList>
            <person name="Gilroy R."/>
        </authorList>
    </citation>
    <scope>NUCLEOTIDE SEQUENCE</scope>
    <source>
        <strain evidence="4">378</strain>
    </source>
</reference>
<dbReference type="PROSITE" id="PS00893">
    <property type="entry name" value="NUDIX_BOX"/>
    <property type="match status" value="1"/>
</dbReference>
<protein>
    <submittedName>
        <fullName evidence="4">NUDIX domain-containing protein</fullName>
    </submittedName>
</protein>
<dbReference type="SUPFAM" id="SSF55811">
    <property type="entry name" value="Nudix"/>
    <property type="match status" value="1"/>
</dbReference>
<evidence type="ECO:0000256" key="2">
    <source>
        <dbReference type="ARBA" id="ARBA00022801"/>
    </source>
</evidence>